<organism evidence="1">
    <name type="scientific">Promethearchaeum syntrophicum</name>
    <dbReference type="NCBI Taxonomy" id="2594042"/>
    <lineage>
        <taxon>Archaea</taxon>
        <taxon>Promethearchaeati</taxon>
        <taxon>Promethearchaeota</taxon>
        <taxon>Promethearchaeia</taxon>
        <taxon>Promethearchaeales</taxon>
        <taxon>Promethearchaeaceae</taxon>
        <taxon>Promethearchaeum</taxon>
    </lineage>
</organism>
<dbReference type="AlphaFoldDB" id="A0A5B9DD22"/>
<gene>
    <name evidence="1" type="ORF">DSAG12_02854</name>
</gene>
<proteinExistence type="predicted"/>
<dbReference type="EMBL" id="CP042905">
    <property type="protein sequence ID" value="QEE17022.1"/>
    <property type="molecule type" value="Genomic_DNA"/>
</dbReference>
<sequence>MAKNDFSRQSADKNTIFKFEKGWFSEADKNRMNFKEKALKSRLRGLEVQK</sequence>
<name>A0A5B9DD22_9ARCH</name>
<evidence type="ECO:0000313" key="1">
    <source>
        <dbReference type="EMBL" id="QEE17022.1"/>
    </source>
</evidence>
<accession>A0A5B9DD22</accession>
<reference evidence="1" key="1">
    <citation type="journal article" date="2020" name="Nature">
        <title>Isolation of an archaeon at the prokaryote-eukaryote interface.</title>
        <authorList>
            <person name="Imachi H."/>
            <person name="Nobu M.K."/>
            <person name="Nakahara N."/>
            <person name="Morono Y."/>
            <person name="Ogawara M."/>
            <person name="Takaki Y."/>
            <person name="Takano Y."/>
            <person name="Uematsu K."/>
            <person name="Ikuta T."/>
            <person name="Ito M."/>
            <person name="Matsui Y."/>
            <person name="Miyazaki M."/>
            <person name="Murata K."/>
            <person name="Saito Y."/>
            <person name="Sakai S."/>
            <person name="Song C."/>
            <person name="Tasumi E."/>
            <person name="Yamanaka Y."/>
            <person name="Yamaguchi T."/>
            <person name="Kamagata Y."/>
            <person name="Tamaki H."/>
            <person name="Takai K."/>
        </authorList>
    </citation>
    <scope>NUCLEOTIDE SEQUENCE [LARGE SCALE GENOMIC DNA]</scope>
    <source>
        <strain evidence="1">MK-D1</strain>
    </source>
</reference>
<protein>
    <submittedName>
        <fullName evidence="1">Uncharacterized protein</fullName>
    </submittedName>
</protein>